<dbReference type="RefSeq" id="WP_386057019.1">
    <property type="nucleotide sequence ID" value="NZ_JBHTKL010000001.1"/>
</dbReference>
<evidence type="ECO:0000256" key="8">
    <source>
        <dbReference type="ARBA" id="ARBA00022490"/>
    </source>
</evidence>
<sequence length="365" mass="40828">MLLNRKELIVKTNFSQYPIQIGNGLRHEIGSKVAHYQNVLIVTDKNVAPLYLDEVKKSFSSQQSVASFILPAGEASKSMEWYSKLLDACIAENLDRKSLIIALGGGVVGDLAGFVAATYMRGIDYVQMPTTLLAHDSSVGGKVAINHPEGKNMIGSFHHPVLVLYDIDMMATLPHQEVRSGYAEIIKEACLDDQELFMKILSIKPGELIENQGFPQHLYKGMAIKASIVEIDEKEYGVRKYLNFGHTLGHAIETELGYGKITHGEAVAVGMLFAMWVSERIYGCSLPIQELKTWMKHQGYPIDDWNELENQALISRMKKDKKALDGMIHMVLLKEIGSPSVQAIDEKALLKHLQDFRSEYLTFES</sequence>
<evidence type="ECO:0000313" key="20">
    <source>
        <dbReference type="EMBL" id="MFD1018484.1"/>
    </source>
</evidence>
<feature type="domain" description="3-dehydroquinate synthase N-terminal" evidence="18">
    <location>
        <begin position="68"/>
        <end position="179"/>
    </location>
</feature>
<comment type="cofactor">
    <cofactor evidence="2 17">
        <name>NAD(+)</name>
        <dbReference type="ChEBI" id="CHEBI:57540"/>
    </cofactor>
</comment>
<dbReference type="Pfam" id="PF01761">
    <property type="entry name" value="DHQ_synthase"/>
    <property type="match status" value="1"/>
</dbReference>
<evidence type="ECO:0000259" key="19">
    <source>
        <dbReference type="Pfam" id="PF24621"/>
    </source>
</evidence>
<comment type="cofactor">
    <cofactor evidence="17">
        <name>Co(2+)</name>
        <dbReference type="ChEBI" id="CHEBI:48828"/>
    </cofactor>
    <cofactor evidence="17">
        <name>Zn(2+)</name>
        <dbReference type="ChEBI" id="CHEBI:29105"/>
    </cofactor>
    <text evidence="17">Binds 1 divalent metal cation per subunit. Can use either Co(2+) or Zn(2+).</text>
</comment>
<keyword evidence="13 17" id="KW-0520">NAD</keyword>
<protein>
    <recommendedName>
        <fullName evidence="7 17">3-dehydroquinate synthase</fullName>
        <shortName evidence="17">DHQS</shortName>
        <ecNumber evidence="6 17">4.2.3.4</ecNumber>
    </recommendedName>
</protein>
<feature type="binding site" evidence="17">
    <location>
        <position position="142"/>
    </location>
    <ligand>
        <name>NAD(+)</name>
        <dbReference type="ChEBI" id="CHEBI:57540"/>
    </ligand>
</feature>
<dbReference type="NCBIfam" id="TIGR01357">
    <property type="entry name" value="aroB"/>
    <property type="match status" value="1"/>
</dbReference>
<feature type="binding site" evidence="17">
    <location>
        <position position="184"/>
    </location>
    <ligand>
        <name>Zn(2+)</name>
        <dbReference type="ChEBI" id="CHEBI:29105"/>
    </ligand>
</feature>
<comment type="function">
    <text evidence="17">Catalyzes the conversion of 3-deoxy-D-arabino-heptulosonate 7-phosphate (DAHP) to dehydroquinate (DHQ).</text>
</comment>
<keyword evidence="9 17" id="KW-0028">Amino-acid biosynthesis</keyword>
<dbReference type="InterPro" id="IPR050071">
    <property type="entry name" value="Dehydroquinate_synthase"/>
</dbReference>
<accession>A0ABW3KZ26</accession>
<evidence type="ECO:0000256" key="15">
    <source>
        <dbReference type="ARBA" id="ARBA00023239"/>
    </source>
</evidence>
<dbReference type="GO" id="GO:0003856">
    <property type="term" value="F:3-dehydroquinate synthase activity"/>
    <property type="evidence" value="ECO:0007669"/>
    <property type="project" value="UniProtKB-EC"/>
</dbReference>
<evidence type="ECO:0000256" key="4">
    <source>
        <dbReference type="ARBA" id="ARBA00004661"/>
    </source>
</evidence>
<evidence type="ECO:0000256" key="10">
    <source>
        <dbReference type="ARBA" id="ARBA00022723"/>
    </source>
</evidence>
<dbReference type="InterPro" id="IPR056179">
    <property type="entry name" value="DHQS_C"/>
</dbReference>
<dbReference type="Proteomes" id="UP001596990">
    <property type="component" value="Unassembled WGS sequence"/>
</dbReference>
<dbReference type="Gene3D" id="1.20.1090.10">
    <property type="entry name" value="Dehydroquinate synthase-like - alpha domain"/>
    <property type="match status" value="1"/>
</dbReference>
<keyword evidence="12 17" id="KW-0862">Zinc</keyword>
<evidence type="ECO:0000256" key="9">
    <source>
        <dbReference type="ARBA" id="ARBA00022605"/>
    </source>
</evidence>
<evidence type="ECO:0000256" key="12">
    <source>
        <dbReference type="ARBA" id="ARBA00022833"/>
    </source>
</evidence>
<dbReference type="SUPFAM" id="SSF56796">
    <property type="entry name" value="Dehydroquinate synthase-like"/>
    <property type="match status" value="1"/>
</dbReference>
<evidence type="ECO:0000256" key="2">
    <source>
        <dbReference type="ARBA" id="ARBA00001911"/>
    </source>
</evidence>
<comment type="caution">
    <text evidence="17">Lacks conserved residue(s) required for the propagation of feature annotation.</text>
</comment>
<organism evidence="20 21">
    <name type="scientific">Thalassobacillus hwangdonensis</name>
    <dbReference type="NCBI Taxonomy" id="546108"/>
    <lineage>
        <taxon>Bacteria</taxon>
        <taxon>Bacillati</taxon>
        <taxon>Bacillota</taxon>
        <taxon>Bacilli</taxon>
        <taxon>Bacillales</taxon>
        <taxon>Bacillaceae</taxon>
        <taxon>Thalassobacillus</taxon>
    </lineage>
</organism>
<dbReference type="PIRSF" id="PIRSF001455">
    <property type="entry name" value="DHQ_synth"/>
    <property type="match status" value="1"/>
</dbReference>
<dbReference type="EMBL" id="JBHTKL010000001">
    <property type="protein sequence ID" value="MFD1018484.1"/>
    <property type="molecule type" value="Genomic_DNA"/>
</dbReference>
<comment type="caution">
    <text evidence="20">The sequence shown here is derived from an EMBL/GenBank/DDBJ whole genome shotgun (WGS) entry which is preliminary data.</text>
</comment>
<feature type="domain" description="3-dehydroquinate synthase C-terminal" evidence="19">
    <location>
        <begin position="181"/>
        <end position="323"/>
    </location>
</feature>
<dbReference type="PANTHER" id="PTHR43622">
    <property type="entry name" value="3-DEHYDROQUINATE SYNTHASE"/>
    <property type="match status" value="1"/>
</dbReference>
<evidence type="ECO:0000256" key="17">
    <source>
        <dbReference type="HAMAP-Rule" id="MF_00110"/>
    </source>
</evidence>
<dbReference type="InterPro" id="IPR030963">
    <property type="entry name" value="DHQ_synth_fam"/>
</dbReference>
<evidence type="ECO:0000256" key="14">
    <source>
        <dbReference type="ARBA" id="ARBA00023141"/>
    </source>
</evidence>
<evidence type="ECO:0000256" key="5">
    <source>
        <dbReference type="ARBA" id="ARBA00005412"/>
    </source>
</evidence>
<feature type="binding site" evidence="17">
    <location>
        <position position="151"/>
    </location>
    <ligand>
        <name>NAD(+)</name>
        <dbReference type="ChEBI" id="CHEBI:57540"/>
    </ligand>
</feature>
<dbReference type="PANTHER" id="PTHR43622:SF7">
    <property type="entry name" value="3-DEHYDROQUINATE SYNTHASE, CHLOROPLASTIC"/>
    <property type="match status" value="1"/>
</dbReference>
<keyword evidence="16 17" id="KW-0170">Cobalt</keyword>
<gene>
    <name evidence="17 20" type="primary">aroB</name>
    <name evidence="20" type="ORF">ACFQ2J_04645</name>
</gene>
<comment type="pathway">
    <text evidence="4 17">Metabolic intermediate biosynthesis; chorismate biosynthesis; chorismate from D-erythrose 4-phosphate and phosphoenolpyruvate: step 2/7.</text>
</comment>
<evidence type="ECO:0000256" key="6">
    <source>
        <dbReference type="ARBA" id="ARBA00013031"/>
    </source>
</evidence>
<comment type="catalytic activity">
    <reaction evidence="1 17">
        <text>7-phospho-2-dehydro-3-deoxy-D-arabino-heptonate = 3-dehydroquinate + phosphate</text>
        <dbReference type="Rhea" id="RHEA:21968"/>
        <dbReference type="ChEBI" id="CHEBI:32364"/>
        <dbReference type="ChEBI" id="CHEBI:43474"/>
        <dbReference type="ChEBI" id="CHEBI:58394"/>
        <dbReference type="EC" id="4.2.3.4"/>
    </reaction>
</comment>
<evidence type="ECO:0000256" key="13">
    <source>
        <dbReference type="ARBA" id="ARBA00023027"/>
    </source>
</evidence>
<keyword evidence="11 17" id="KW-0547">Nucleotide-binding</keyword>
<dbReference type="InterPro" id="IPR016037">
    <property type="entry name" value="DHQ_synth_AroB"/>
</dbReference>
<name>A0ABW3KZ26_9BACI</name>
<evidence type="ECO:0000256" key="7">
    <source>
        <dbReference type="ARBA" id="ARBA00017684"/>
    </source>
</evidence>
<keyword evidence="15 17" id="KW-0456">Lyase</keyword>
<feature type="binding site" evidence="17">
    <location>
        <begin position="106"/>
        <end position="110"/>
    </location>
    <ligand>
        <name>NAD(+)</name>
        <dbReference type="ChEBI" id="CHEBI:57540"/>
    </ligand>
</feature>
<evidence type="ECO:0000256" key="11">
    <source>
        <dbReference type="ARBA" id="ARBA00022741"/>
    </source>
</evidence>
<evidence type="ECO:0000256" key="3">
    <source>
        <dbReference type="ARBA" id="ARBA00004496"/>
    </source>
</evidence>
<evidence type="ECO:0000256" key="16">
    <source>
        <dbReference type="ARBA" id="ARBA00023285"/>
    </source>
</evidence>
<keyword evidence="10 17" id="KW-0479">Metal-binding</keyword>
<feature type="binding site" evidence="17">
    <location>
        <position position="263"/>
    </location>
    <ligand>
        <name>Zn(2+)</name>
        <dbReference type="ChEBI" id="CHEBI:29105"/>
    </ligand>
</feature>
<evidence type="ECO:0000259" key="18">
    <source>
        <dbReference type="Pfam" id="PF01761"/>
    </source>
</evidence>
<dbReference type="CDD" id="cd08195">
    <property type="entry name" value="DHQS"/>
    <property type="match status" value="1"/>
</dbReference>
<evidence type="ECO:0000313" key="21">
    <source>
        <dbReference type="Proteomes" id="UP001596990"/>
    </source>
</evidence>
<dbReference type="HAMAP" id="MF_00110">
    <property type="entry name" value="DHQ_synthase"/>
    <property type="match status" value="1"/>
</dbReference>
<dbReference type="InterPro" id="IPR030960">
    <property type="entry name" value="DHQS/DOIS_N"/>
</dbReference>
<keyword evidence="8 17" id="KW-0963">Cytoplasm</keyword>
<evidence type="ECO:0000256" key="1">
    <source>
        <dbReference type="ARBA" id="ARBA00001393"/>
    </source>
</evidence>
<feature type="binding site" evidence="17">
    <location>
        <position position="246"/>
    </location>
    <ligand>
        <name>Zn(2+)</name>
        <dbReference type="ChEBI" id="CHEBI:29105"/>
    </ligand>
</feature>
<reference evidence="21" key="1">
    <citation type="journal article" date="2019" name="Int. J. Syst. Evol. Microbiol.">
        <title>The Global Catalogue of Microorganisms (GCM) 10K type strain sequencing project: providing services to taxonomists for standard genome sequencing and annotation.</title>
        <authorList>
            <consortium name="The Broad Institute Genomics Platform"/>
            <consortium name="The Broad Institute Genome Sequencing Center for Infectious Disease"/>
            <person name="Wu L."/>
            <person name="Ma J."/>
        </authorList>
    </citation>
    <scope>NUCLEOTIDE SEQUENCE [LARGE SCALE GENOMIC DNA]</scope>
    <source>
        <strain evidence="21">CCUG 56607</strain>
    </source>
</reference>
<dbReference type="Pfam" id="PF24621">
    <property type="entry name" value="DHQS_C"/>
    <property type="match status" value="1"/>
</dbReference>
<feature type="binding site" evidence="17">
    <location>
        <begin position="130"/>
        <end position="131"/>
    </location>
    <ligand>
        <name>NAD(+)</name>
        <dbReference type="ChEBI" id="CHEBI:57540"/>
    </ligand>
</feature>
<comment type="subcellular location">
    <subcellularLocation>
        <location evidence="3 17">Cytoplasm</location>
    </subcellularLocation>
</comment>
<dbReference type="EC" id="4.2.3.4" evidence="6 17"/>
<dbReference type="Gene3D" id="3.40.50.1970">
    <property type="match status" value="1"/>
</dbReference>
<keyword evidence="21" id="KW-1185">Reference proteome</keyword>
<keyword evidence="14 17" id="KW-0057">Aromatic amino acid biosynthesis</keyword>
<comment type="similarity">
    <text evidence="5 17">Belongs to the sugar phosphate cyclases superfamily. Dehydroquinate synthase family.</text>
</comment>
<proteinExistence type="inferred from homology"/>